<keyword evidence="1" id="KW-1133">Transmembrane helix</keyword>
<evidence type="ECO:0000256" key="1">
    <source>
        <dbReference type="SAM" id="Phobius"/>
    </source>
</evidence>
<keyword evidence="1" id="KW-0472">Membrane</keyword>
<evidence type="ECO:0008006" key="4">
    <source>
        <dbReference type="Google" id="ProtNLM"/>
    </source>
</evidence>
<name>A0ABM6JPW3_9GAMM</name>
<dbReference type="Proteomes" id="UP000191820">
    <property type="component" value="Chromosome"/>
</dbReference>
<dbReference type="RefSeq" id="WP_080917255.1">
    <property type="nucleotide sequence ID" value="NZ_CP020472.1"/>
</dbReference>
<reference evidence="2 3" key="1">
    <citation type="submission" date="2017-03" db="EMBL/GenBank/DDBJ databases">
        <title>Genome sequencing of Shewanella japonica KCTC 22435.</title>
        <authorList>
            <person name="Kim K.M."/>
        </authorList>
    </citation>
    <scope>NUCLEOTIDE SEQUENCE [LARGE SCALE GENOMIC DNA]</scope>
    <source>
        <strain evidence="2 3">KCTC 22435</strain>
    </source>
</reference>
<dbReference type="PANTHER" id="PTHR40115:SF1">
    <property type="entry name" value="INNER MEMBRANE PROTEIN WITH PEPSY TM HELIX"/>
    <property type="match status" value="1"/>
</dbReference>
<evidence type="ECO:0000313" key="2">
    <source>
        <dbReference type="EMBL" id="ARD24356.1"/>
    </source>
</evidence>
<proteinExistence type="predicted"/>
<dbReference type="InterPro" id="IPR032307">
    <property type="entry name" value="PepSY_TM-like_2"/>
</dbReference>
<protein>
    <recommendedName>
        <fullName evidence="4">Peptidase</fullName>
    </recommendedName>
</protein>
<sequence length="203" mass="22584">MATSWQRTAKAKRFFSFCRWLHIYVSCTLFSLLVFFSLTGITLNHPSWTAQATSEIQSLPLPVQFAQFEGEYPLNALQAYIEQKTALASPRSIDVLVDMGEITFDYPLPAGYAFVTVLLEDQLIEIERSSQGLLGLVNDLHKGRHSGNVWSVVIDVSAGLILLFSITGLIILLQNAKHRRMGLMVVALGSITPLVVYLMAVPR</sequence>
<keyword evidence="1" id="KW-0812">Transmembrane</keyword>
<dbReference type="EMBL" id="CP020472">
    <property type="protein sequence ID" value="ARD24356.1"/>
    <property type="molecule type" value="Genomic_DNA"/>
</dbReference>
<dbReference type="PANTHER" id="PTHR40115">
    <property type="entry name" value="INNER MEMBRANE PROTEIN WITH PEPSY TM HELIX"/>
    <property type="match status" value="1"/>
</dbReference>
<dbReference type="Pfam" id="PF16357">
    <property type="entry name" value="PepSY_TM_like_2"/>
    <property type="match status" value="1"/>
</dbReference>
<accession>A0ABM6JPW3</accession>
<evidence type="ECO:0000313" key="3">
    <source>
        <dbReference type="Proteomes" id="UP000191820"/>
    </source>
</evidence>
<feature type="transmembrane region" description="Helical" evidence="1">
    <location>
        <begin position="149"/>
        <end position="173"/>
    </location>
</feature>
<organism evidence="2 3">
    <name type="scientific">Shewanella japonica</name>
    <dbReference type="NCBI Taxonomy" id="93973"/>
    <lineage>
        <taxon>Bacteria</taxon>
        <taxon>Pseudomonadati</taxon>
        <taxon>Pseudomonadota</taxon>
        <taxon>Gammaproteobacteria</taxon>
        <taxon>Alteromonadales</taxon>
        <taxon>Shewanellaceae</taxon>
        <taxon>Shewanella</taxon>
    </lineage>
</organism>
<gene>
    <name evidence="2" type="ORF">SJ2017_4129</name>
</gene>
<feature type="transmembrane region" description="Helical" evidence="1">
    <location>
        <begin position="180"/>
        <end position="200"/>
    </location>
</feature>
<keyword evidence="3" id="KW-1185">Reference proteome</keyword>
<feature type="transmembrane region" description="Helical" evidence="1">
    <location>
        <begin position="21"/>
        <end position="43"/>
    </location>
</feature>